<dbReference type="Proteomes" id="UP001367676">
    <property type="component" value="Unassembled WGS sequence"/>
</dbReference>
<dbReference type="EMBL" id="JBBCAQ010000034">
    <property type="protein sequence ID" value="KAK7579759.1"/>
    <property type="molecule type" value="Genomic_DNA"/>
</dbReference>
<dbReference type="AlphaFoldDB" id="A0AAN9TCT6"/>
<dbReference type="InterPro" id="IPR051940">
    <property type="entry name" value="Chitin_bind-dev_reg"/>
</dbReference>
<dbReference type="InterPro" id="IPR036508">
    <property type="entry name" value="Chitin-bd_dom_sf"/>
</dbReference>
<sequence length="421" mass="46932">MCHEGADTPVKISLHQSFAQDFKCPQKNGYYPDPIQCDLYYHCLQGEAEEKLCPDGLVFDDANINHERCDIPVNVDCGDRKELQEAKPSKGCPRANGIYRHFDDQVCDKFVNCVDGKPNELPCPPGLVYDDSKSNCAWPADSLRKDCTNTKREVLEDGFSCPVGDVVGPNGRVLPHPTFPHAEDCQKFYICRNGVTPQYGSCSAGTVYNDVTFQCDEPENVPGCCPESYGEQTYAHPEVCDQFVLCLNGTLSVEQCENGLLYDGKGDVHNHCNYYHEVDCGSRKAKIVPVSSPGCEFRFGIYPESDGCSSKYVKCADGYPNILDCEPGLAYDGRIRKCNWPDQLQEICNPEEIVGFKCPDKVDPDSPQAKFWPYPRFAVPNDCERLITCVDGLPRLISCGDGKLFNDETLTCAEPEEVPKW</sequence>
<dbReference type="GO" id="GO:0005576">
    <property type="term" value="C:extracellular region"/>
    <property type="evidence" value="ECO:0007669"/>
    <property type="project" value="InterPro"/>
</dbReference>
<evidence type="ECO:0000259" key="6">
    <source>
        <dbReference type="PROSITE" id="PS50940"/>
    </source>
</evidence>
<feature type="domain" description="Chitin-binding type-2" evidence="6">
    <location>
        <begin position="89"/>
        <end position="149"/>
    </location>
</feature>
<protein>
    <recommendedName>
        <fullName evidence="6">Chitin-binding type-2 domain-containing protein</fullName>
    </recommendedName>
</protein>
<dbReference type="PANTHER" id="PTHR23301">
    <property type="entry name" value="CHITIN BINDING PERITROPHIN-A"/>
    <property type="match status" value="1"/>
</dbReference>
<keyword evidence="5" id="KW-0325">Glycoprotein</keyword>
<dbReference type="GO" id="GO:0008061">
    <property type="term" value="F:chitin binding"/>
    <property type="evidence" value="ECO:0007669"/>
    <property type="project" value="UniProtKB-KW"/>
</dbReference>
<keyword evidence="3" id="KW-0677">Repeat</keyword>
<dbReference type="PROSITE" id="PS50940">
    <property type="entry name" value="CHIT_BIND_II"/>
    <property type="match status" value="6"/>
</dbReference>
<keyword evidence="4" id="KW-1015">Disulfide bond</keyword>
<evidence type="ECO:0000313" key="8">
    <source>
        <dbReference type="Proteomes" id="UP001367676"/>
    </source>
</evidence>
<feature type="domain" description="Chitin-binding type-2" evidence="6">
    <location>
        <begin position="21"/>
        <end position="79"/>
    </location>
</feature>
<dbReference type="Pfam" id="PF01607">
    <property type="entry name" value="CBM_14"/>
    <property type="match status" value="6"/>
</dbReference>
<dbReference type="Gene3D" id="2.170.140.10">
    <property type="entry name" value="Chitin binding domain"/>
    <property type="match status" value="6"/>
</dbReference>
<evidence type="ECO:0000256" key="1">
    <source>
        <dbReference type="ARBA" id="ARBA00022669"/>
    </source>
</evidence>
<dbReference type="PANTHER" id="PTHR23301:SF110">
    <property type="entry name" value="LD43683P-RELATED"/>
    <property type="match status" value="1"/>
</dbReference>
<dbReference type="SUPFAM" id="SSF57625">
    <property type="entry name" value="Invertebrate chitin-binding proteins"/>
    <property type="match status" value="6"/>
</dbReference>
<proteinExistence type="predicted"/>
<name>A0AAN9TCT6_9HEMI</name>
<keyword evidence="2" id="KW-0732">Signal</keyword>
<evidence type="ECO:0000256" key="3">
    <source>
        <dbReference type="ARBA" id="ARBA00022737"/>
    </source>
</evidence>
<feature type="domain" description="Chitin-binding type-2" evidence="6">
    <location>
        <begin position="355"/>
        <end position="421"/>
    </location>
</feature>
<evidence type="ECO:0000256" key="5">
    <source>
        <dbReference type="ARBA" id="ARBA00023180"/>
    </source>
</evidence>
<evidence type="ECO:0000256" key="2">
    <source>
        <dbReference type="ARBA" id="ARBA00022729"/>
    </source>
</evidence>
<feature type="domain" description="Chitin-binding type-2" evidence="6">
    <location>
        <begin position="225"/>
        <end position="282"/>
    </location>
</feature>
<dbReference type="SMART" id="SM00494">
    <property type="entry name" value="ChtBD2"/>
    <property type="match status" value="6"/>
</dbReference>
<keyword evidence="1" id="KW-0147">Chitin-binding</keyword>
<evidence type="ECO:0000256" key="4">
    <source>
        <dbReference type="ARBA" id="ARBA00023157"/>
    </source>
</evidence>
<keyword evidence="8" id="KW-1185">Reference proteome</keyword>
<dbReference type="InterPro" id="IPR002557">
    <property type="entry name" value="Chitin-bd_dom"/>
</dbReference>
<feature type="domain" description="Chitin-binding type-2" evidence="6">
    <location>
        <begin position="292"/>
        <end position="350"/>
    </location>
</feature>
<feature type="domain" description="Chitin-binding type-2" evidence="6">
    <location>
        <begin position="158"/>
        <end position="224"/>
    </location>
</feature>
<reference evidence="7 8" key="1">
    <citation type="submission" date="2024-03" db="EMBL/GenBank/DDBJ databases">
        <title>Adaptation during the transition from Ophiocordyceps entomopathogen to insect associate is accompanied by gene loss and intensified selection.</title>
        <authorList>
            <person name="Ward C.M."/>
            <person name="Onetto C.A."/>
            <person name="Borneman A.R."/>
        </authorList>
    </citation>
    <scope>NUCLEOTIDE SEQUENCE [LARGE SCALE GENOMIC DNA]</scope>
    <source>
        <strain evidence="7">AWRI1</strain>
        <tissue evidence="7">Single Adult Female</tissue>
    </source>
</reference>
<comment type="caution">
    <text evidence="7">The sequence shown here is derived from an EMBL/GenBank/DDBJ whole genome shotgun (WGS) entry which is preliminary data.</text>
</comment>
<evidence type="ECO:0000313" key="7">
    <source>
        <dbReference type="EMBL" id="KAK7579759.1"/>
    </source>
</evidence>
<gene>
    <name evidence="7" type="ORF">V9T40_000388</name>
</gene>
<accession>A0AAN9TCT6</accession>
<organism evidence="7 8">
    <name type="scientific">Parthenolecanium corni</name>
    <dbReference type="NCBI Taxonomy" id="536013"/>
    <lineage>
        <taxon>Eukaryota</taxon>
        <taxon>Metazoa</taxon>
        <taxon>Ecdysozoa</taxon>
        <taxon>Arthropoda</taxon>
        <taxon>Hexapoda</taxon>
        <taxon>Insecta</taxon>
        <taxon>Pterygota</taxon>
        <taxon>Neoptera</taxon>
        <taxon>Paraneoptera</taxon>
        <taxon>Hemiptera</taxon>
        <taxon>Sternorrhyncha</taxon>
        <taxon>Coccoidea</taxon>
        <taxon>Coccidae</taxon>
        <taxon>Parthenolecanium</taxon>
    </lineage>
</organism>